<feature type="compositionally biased region" description="Basic and acidic residues" evidence="1">
    <location>
        <begin position="1603"/>
        <end position="1639"/>
    </location>
</feature>
<protein>
    <submittedName>
        <fullName evidence="2">Uncharacterized protein</fullName>
    </submittedName>
</protein>
<dbReference type="Proteomes" id="UP001470230">
    <property type="component" value="Unassembled WGS sequence"/>
</dbReference>
<dbReference type="PANTHER" id="PTHR23280">
    <property type="entry name" value="4.1 G PROTEIN"/>
    <property type="match status" value="1"/>
</dbReference>
<proteinExistence type="predicted"/>
<reference evidence="2 3" key="1">
    <citation type="submission" date="2024-04" db="EMBL/GenBank/DDBJ databases">
        <title>Tritrichomonas musculus Genome.</title>
        <authorList>
            <person name="Alves-Ferreira E."/>
            <person name="Grigg M."/>
            <person name="Lorenzi H."/>
            <person name="Galac M."/>
        </authorList>
    </citation>
    <scope>NUCLEOTIDE SEQUENCE [LARGE SCALE GENOMIC DNA]</scope>
    <source>
        <strain evidence="2 3">EAF2021</strain>
    </source>
</reference>
<evidence type="ECO:0000313" key="2">
    <source>
        <dbReference type="EMBL" id="KAK8900003.1"/>
    </source>
</evidence>
<evidence type="ECO:0000256" key="1">
    <source>
        <dbReference type="SAM" id="MobiDB-lite"/>
    </source>
</evidence>
<sequence>MIDPSVFSLTADTSLPPNKITGILNALRQGVNKQYYASFSSKQQEFFQYFVWEVLHGLWARHPSPTVRISASTTVGHILMKLAPYFADQFLASLTDTIEKTTNDSFLYLTSFCYLAKFTSIEKLSNILNNKPILHLFGANNSEHLPDLAVEMKKCLNFPREFLRTVVELTLQLTYNNPTNRHFPKAASILIGDDVDEYASLIRSDISILLLDNLFPQKLPIFPPGQKETLMSIKDRSIAELLNENPQLSSYEASCKILSKLLISNQIENLTQEIKETITEEIVERSPNLPALLLLPINPDIIRKMYTTQPVDDQLPGINASSSNFNLNLNSNSTLNLTSTLNINSTTNFDSRSLYSSSDFSNSTNNLILENRDKRLFSALVECDKSKIIPLLTYFSSSVPNIRAFFDELVSMIFNNLNTGSDAYSFALETLGKVSGNLPDYVMVGLFSKALSTAVSSNNWIHKWWTLRMIGKINFTHLPSRMSYRAFDFIDLAVVSKSEKLKQTAKKVSVKLIDRCKHEEFKYFIDRFCRKFDLFDQVTFESRVSYLSYVFQHIPQNWTISFIHIATLLTEAIGLIKFSMSVMREIFIIIGVLSNNLDESLVLLFAKQAQLIIDPSFREFCGEYIGIGQPPIFDRENTTANPLVFKTNSNYSSNLLINNLYNASFTNSADNSINYIKNIGKSVLVATFDTDLTSNPSLWHNDPLSYAEAAFGMLSKVQWSRFNLLYNDTIYFFNLATRMIELFPDFSNALAASLIEAPNINFYNVDTYIKRSIVISALHDDALFSFCKLISLVTERFTPSNNNLKLNEEKESPPFSLSNEKYNSAAIVSTISLVFPIMRDVDFLNVLCVQNFMSLMNADISNEVCQSVVKSSQKHLIGSSSKNINDMNSTSSMNIDQDVIIDPSLLYAENDDENGDNQAESHLKPTEFESFNDDINGSSPLANDFGFLNCCSSLTPFYYLNVEIPDELFRQEIIFSFALHSTVKITTEQADRLIEYTLRRASPRVLYFVLRYCYRMDVSIDLTERLSHPYFISKRVFLAVLPFLKPRKLPNDYITSVVGTDDLVTFVLSATTVLNRRASIAIIKFDPKYFMDKFMLIEKIKYDQLYNLVLYTCAVSFPADDFFSFAVKIMNMCSKSRKKMNLSRRLLSVFIGSNKTNKEIVINANSLLACEIFPLSSSTEIKTFTAAQIIEYYYEIATISKTADCSSVIEILSNVLSKNTIYGALLNMIIHPQMTFENIQGMISSPFASLQTLPFHFYDDKLKYDPDFSDLSSQIIDYLLQTTVIRTAQTSSTILSFLTRFLDFKNLSRPQMKVAFYFMHRNVDISPQCAALREVMMVYRSFLRFFYQKTEELKVVVEFADKLFDYPIVPTGSISILNQVSYILHDPSHVAVILTPYLKMKNSYSMCIVCENAATYLLRVKMNKIEHHSEQVSQLKEQSQQQDLIQQSQQQSSQTLPPSPKQLPLTQSAQNPKQQPPQQNAEQPPSPKQPKQQQQPQPQQNPKQQQQSQQQQNPKQQQQQPQQQQNPKQQQQQPQQQQNPKQQQQQPQQQNPKQQQQPQQNLKQQQQSQQQQQNPKRPLSPRQPKPQQPQQQQQYPKQPQQQKDVKQQQKEWRQQQKELRQKEKEKKQKEKEQKQKEKLLKKQQQQQQQLQRQQQQQFQLQQQQKQRELQDQQNSKPNLQFQHIQSQQSFQSNLPLVNEGLNSSSCYDESVDVIDDAVHVVSIARSFYATFNAIVSVENIRPTMKHDLLKGLFSPIYDYSLKILDDPDVKIFAPVLALLDESTEIPQELVKYIDAAKEILQKRKE</sequence>
<dbReference type="InterPro" id="IPR016024">
    <property type="entry name" value="ARM-type_fold"/>
</dbReference>
<keyword evidence="3" id="KW-1185">Reference proteome</keyword>
<dbReference type="EMBL" id="JAPFFF010000001">
    <property type="protein sequence ID" value="KAK8900003.1"/>
    <property type="molecule type" value="Genomic_DNA"/>
</dbReference>
<evidence type="ECO:0000313" key="3">
    <source>
        <dbReference type="Proteomes" id="UP001470230"/>
    </source>
</evidence>
<gene>
    <name evidence="2" type="ORF">M9Y10_002326</name>
</gene>
<dbReference type="SUPFAM" id="SSF48371">
    <property type="entry name" value="ARM repeat"/>
    <property type="match status" value="1"/>
</dbReference>
<feature type="region of interest" description="Disordered" evidence="1">
    <location>
        <begin position="1431"/>
        <end position="1639"/>
    </location>
</feature>
<name>A0ABR2LAF2_9EUKA</name>
<accession>A0ABR2LAF2</accession>
<feature type="compositionally biased region" description="Low complexity" evidence="1">
    <location>
        <begin position="1431"/>
        <end position="1576"/>
    </location>
</feature>
<feature type="compositionally biased region" description="Low complexity" evidence="1">
    <location>
        <begin position="1588"/>
        <end position="1602"/>
    </location>
</feature>
<organism evidence="2 3">
    <name type="scientific">Tritrichomonas musculus</name>
    <dbReference type="NCBI Taxonomy" id="1915356"/>
    <lineage>
        <taxon>Eukaryota</taxon>
        <taxon>Metamonada</taxon>
        <taxon>Parabasalia</taxon>
        <taxon>Tritrichomonadida</taxon>
        <taxon>Tritrichomonadidae</taxon>
        <taxon>Tritrichomonas</taxon>
    </lineage>
</organism>
<dbReference type="PANTHER" id="PTHR23280:SF21">
    <property type="entry name" value="PROTEIN 4.1 HOMOLOG"/>
    <property type="match status" value="1"/>
</dbReference>
<comment type="caution">
    <text evidence="2">The sequence shown here is derived from an EMBL/GenBank/DDBJ whole genome shotgun (WGS) entry which is preliminary data.</text>
</comment>